<keyword evidence="2" id="KW-0812">Transmembrane</keyword>
<dbReference type="EMBL" id="JAUEDM010000005">
    <property type="protein sequence ID" value="KAK3316489.1"/>
    <property type="molecule type" value="Genomic_DNA"/>
</dbReference>
<name>A0AAE0M3F0_9PEZI</name>
<feature type="transmembrane region" description="Helical" evidence="2">
    <location>
        <begin position="133"/>
        <end position="150"/>
    </location>
</feature>
<evidence type="ECO:0000313" key="3">
    <source>
        <dbReference type="EMBL" id="KAK3316489.1"/>
    </source>
</evidence>
<gene>
    <name evidence="3" type="ORF">B0H66DRAFT_534739</name>
</gene>
<comment type="caution">
    <text evidence="3">The sequence shown here is derived from an EMBL/GenBank/DDBJ whole genome shotgun (WGS) entry which is preliminary data.</text>
</comment>
<evidence type="ECO:0000256" key="1">
    <source>
        <dbReference type="SAM" id="MobiDB-lite"/>
    </source>
</evidence>
<feature type="transmembrane region" description="Helical" evidence="2">
    <location>
        <begin position="368"/>
        <end position="385"/>
    </location>
</feature>
<sequence>MVSRLGSKCSDAVQQVWFLESDVVARMVVSRLKKEAKGGWLCAMPHQGIMLPIEQVAHTGLPLRYERGGAREGLSLGLTVGCLMLSAILNRPAPLPLDQEPAFDAPHERSRSSSRQLDQGSINFLSGFFPQNRTLIVATIWAGVTLQFLLKGGYFTSNTDNISTYAQAIWNIGIISIFLLKITQIALFVTTFELGLGFLTCMNSTAPKNRTKVRTAALAWAFVLFVHCIFWFGSTVSVVAGEMRLAKVPSGKWRSNEKARYASLQEEEYPLVGLQLAIEVFLLVSALTMIAFSVAVVVKAKKAHRVLFNDKIISEVLIKGKQSAILFLVANAINFMPVLYDLITYVLFGMREDAERMSLAVNLVVRPFFEYVPTSVALTLVYIIGSRGRSNGLWSTKWFEQKSYGAAAASSRGSDDEDVESVEPGPL</sequence>
<evidence type="ECO:0000256" key="2">
    <source>
        <dbReference type="SAM" id="Phobius"/>
    </source>
</evidence>
<feature type="transmembrane region" description="Helical" evidence="2">
    <location>
        <begin position="276"/>
        <end position="298"/>
    </location>
</feature>
<keyword evidence="2" id="KW-1133">Transmembrane helix</keyword>
<keyword evidence="2" id="KW-0472">Membrane</keyword>
<accession>A0AAE0M3F0</accession>
<reference evidence="3" key="2">
    <citation type="submission" date="2023-06" db="EMBL/GenBank/DDBJ databases">
        <authorList>
            <consortium name="Lawrence Berkeley National Laboratory"/>
            <person name="Haridas S."/>
            <person name="Hensen N."/>
            <person name="Bonometti L."/>
            <person name="Westerberg I."/>
            <person name="Brannstrom I.O."/>
            <person name="Guillou S."/>
            <person name="Cros-Aarteil S."/>
            <person name="Calhoun S."/>
            <person name="Kuo A."/>
            <person name="Mondo S."/>
            <person name="Pangilinan J."/>
            <person name="Riley R."/>
            <person name="Labutti K."/>
            <person name="Andreopoulos B."/>
            <person name="Lipzen A."/>
            <person name="Chen C."/>
            <person name="Yanf M."/>
            <person name="Daum C."/>
            <person name="Ng V."/>
            <person name="Clum A."/>
            <person name="Steindorff A."/>
            <person name="Ohm R."/>
            <person name="Martin F."/>
            <person name="Silar P."/>
            <person name="Natvig D."/>
            <person name="Lalanne C."/>
            <person name="Gautier V."/>
            <person name="Ament-Velasquez S.L."/>
            <person name="Kruys A."/>
            <person name="Hutchinson M.I."/>
            <person name="Powell A.J."/>
            <person name="Barry K."/>
            <person name="Miller A.N."/>
            <person name="Grigoriev I.V."/>
            <person name="Debuchy R."/>
            <person name="Gladieux P."/>
            <person name="Thoren M.H."/>
            <person name="Johannesson H."/>
        </authorList>
    </citation>
    <scope>NUCLEOTIDE SEQUENCE</scope>
    <source>
        <strain evidence="3">CBS 118394</strain>
    </source>
</reference>
<organism evidence="3 4">
    <name type="scientific">Apodospora peruviana</name>
    <dbReference type="NCBI Taxonomy" id="516989"/>
    <lineage>
        <taxon>Eukaryota</taxon>
        <taxon>Fungi</taxon>
        <taxon>Dikarya</taxon>
        <taxon>Ascomycota</taxon>
        <taxon>Pezizomycotina</taxon>
        <taxon>Sordariomycetes</taxon>
        <taxon>Sordariomycetidae</taxon>
        <taxon>Sordariales</taxon>
        <taxon>Lasiosphaeriaceae</taxon>
        <taxon>Apodospora</taxon>
    </lineage>
</organism>
<reference evidence="3" key="1">
    <citation type="journal article" date="2023" name="Mol. Phylogenet. Evol.">
        <title>Genome-scale phylogeny and comparative genomics of the fungal order Sordariales.</title>
        <authorList>
            <person name="Hensen N."/>
            <person name="Bonometti L."/>
            <person name="Westerberg I."/>
            <person name="Brannstrom I.O."/>
            <person name="Guillou S."/>
            <person name="Cros-Aarteil S."/>
            <person name="Calhoun S."/>
            <person name="Haridas S."/>
            <person name="Kuo A."/>
            <person name="Mondo S."/>
            <person name="Pangilinan J."/>
            <person name="Riley R."/>
            <person name="LaButti K."/>
            <person name="Andreopoulos B."/>
            <person name="Lipzen A."/>
            <person name="Chen C."/>
            <person name="Yan M."/>
            <person name="Daum C."/>
            <person name="Ng V."/>
            <person name="Clum A."/>
            <person name="Steindorff A."/>
            <person name="Ohm R.A."/>
            <person name="Martin F."/>
            <person name="Silar P."/>
            <person name="Natvig D.O."/>
            <person name="Lalanne C."/>
            <person name="Gautier V."/>
            <person name="Ament-Velasquez S.L."/>
            <person name="Kruys A."/>
            <person name="Hutchinson M.I."/>
            <person name="Powell A.J."/>
            <person name="Barry K."/>
            <person name="Miller A.N."/>
            <person name="Grigoriev I.V."/>
            <person name="Debuchy R."/>
            <person name="Gladieux P."/>
            <person name="Hiltunen Thoren M."/>
            <person name="Johannesson H."/>
        </authorList>
    </citation>
    <scope>NUCLEOTIDE SEQUENCE</scope>
    <source>
        <strain evidence="3">CBS 118394</strain>
    </source>
</reference>
<feature type="transmembrane region" description="Helical" evidence="2">
    <location>
        <begin position="218"/>
        <end position="240"/>
    </location>
</feature>
<evidence type="ECO:0000313" key="4">
    <source>
        <dbReference type="Proteomes" id="UP001283341"/>
    </source>
</evidence>
<dbReference type="Proteomes" id="UP001283341">
    <property type="component" value="Unassembled WGS sequence"/>
</dbReference>
<protein>
    <submittedName>
        <fullName evidence="3">Uncharacterized protein</fullName>
    </submittedName>
</protein>
<feature type="region of interest" description="Disordered" evidence="1">
    <location>
        <begin position="407"/>
        <end position="427"/>
    </location>
</feature>
<feature type="transmembrane region" description="Helical" evidence="2">
    <location>
        <begin position="162"/>
        <end position="179"/>
    </location>
</feature>
<feature type="transmembrane region" description="Helical" evidence="2">
    <location>
        <begin position="324"/>
        <end position="348"/>
    </location>
</feature>
<proteinExistence type="predicted"/>
<keyword evidence="4" id="KW-1185">Reference proteome</keyword>
<dbReference type="AlphaFoldDB" id="A0AAE0M3F0"/>